<evidence type="ECO:0000256" key="4">
    <source>
        <dbReference type="ARBA" id="ARBA00023172"/>
    </source>
</evidence>
<dbReference type="OrthoDB" id="1068680at2"/>
<dbReference type="InterPro" id="IPR013762">
    <property type="entry name" value="Integrase-like_cat_sf"/>
</dbReference>
<dbReference type="Gene3D" id="1.10.443.10">
    <property type="entry name" value="Intergrase catalytic core"/>
    <property type="match status" value="1"/>
</dbReference>
<evidence type="ECO:0000256" key="3">
    <source>
        <dbReference type="ARBA" id="ARBA00023125"/>
    </source>
</evidence>
<organism evidence="8 9">
    <name type="scientific">Flagellimonas nanhaiensis</name>
    <dbReference type="NCBI Taxonomy" id="2292706"/>
    <lineage>
        <taxon>Bacteria</taxon>
        <taxon>Pseudomonadati</taxon>
        <taxon>Bacteroidota</taxon>
        <taxon>Flavobacteriia</taxon>
        <taxon>Flavobacteriales</taxon>
        <taxon>Flavobacteriaceae</taxon>
        <taxon>Flagellimonas</taxon>
    </lineage>
</organism>
<dbReference type="PROSITE" id="PS51900">
    <property type="entry name" value="CB"/>
    <property type="match status" value="1"/>
</dbReference>
<dbReference type="InterPro" id="IPR035386">
    <property type="entry name" value="Arm-DNA-bind_5"/>
</dbReference>
<dbReference type="InterPro" id="IPR050090">
    <property type="entry name" value="Tyrosine_recombinase_XerCD"/>
</dbReference>
<comment type="similarity">
    <text evidence="1">Belongs to the 'phage' integrase family.</text>
</comment>
<dbReference type="InterPro" id="IPR002104">
    <property type="entry name" value="Integrase_catalytic"/>
</dbReference>
<evidence type="ECO:0000256" key="1">
    <source>
        <dbReference type="ARBA" id="ARBA00008857"/>
    </source>
</evidence>
<dbReference type="InterPro" id="IPR044068">
    <property type="entry name" value="CB"/>
</dbReference>
<evidence type="ECO:0000313" key="9">
    <source>
        <dbReference type="Proteomes" id="UP000261828"/>
    </source>
</evidence>
<dbReference type="GO" id="GO:0006310">
    <property type="term" value="P:DNA recombination"/>
    <property type="evidence" value="ECO:0007669"/>
    <property type="project" value="UniProtKB-KW"/>
</dbReference>
<dbReference type="AlphaFoldDB" id="A0A371JVW5"/>
<dbReference type="RefSeq" id="WP_067035995.1">
    <property type="nucleotide sequence ID" value="NZ_QTJX01000001.1"/>
</dbReference>
<dbReference type="Pfam" id="PF17293">
    <property type="entry name" value="Arm-DNA-bind_5"/>
    <property type="match status" value="1"/>
</dbReference>
<dbReference type="GO" id="GO:0003677">
    <property type="term" value="F:DNA binding"/>
    <property type="evidence" value="ECO:0007669"/>
    <property type="project" value="UniProtKB-UniRule"/>
</dbReference>
<dbReference type="Pfam" id="PF00589">
    <property type="entry name" value="Phage_integrase"/>
    <property type="match status" value="1"/>
</dbReference>
<feature type="domain" description="Core-binding (CB)" evidence="7">
    <location>
        <begin position="102"/>
        <end position="186"/>
    </location>
</feature>
<reference evidence="8 9" key="1">
    <citation type="submission" date="2018-08" db="EMBL/GenBank/DDBJ databases">
        <title>Muricauda nanhaiensis sp. nov., isolated from seawater of the South China Sea.</title>
        <authorList>
            <person name="Dang Y."/>
        </authorList>
    </citation>
    <scope>NUCLEOTIDE SEQUENCE [LARGE SCALE GENOMIC DNA]</scope>
    <source>
        <strain evidence="8 9">SM1704</strain>
    </source>
</reference>
<dbReference type="InterPro" id="IPR011010">
    <property type="entry name" value="DNA_brk_join_enz"/>
</dbReference>
<dbReference type="EMBL" id="QTJX01000001">
    <property type="protein sequence ID" value="RDY61930.1"/>
    <property type="molecule type" value="Genomic_DNA"/>
</dbReference>
<comment type="caution">
    <text evidence="8">The sequence shown here is derived from an EMBL/GenBank/DDBJ whole genome shotgun (WGS) entry which is preliminary data.</text>
</comment>
<dbReference type="InterPro" id="IPR010998">
    <property type="entry name" value="Integrase_recombinase_N"/>
</dbReference>
<evidence type="ECO:0000259" key="7">
    <source>
        <dbReference type="PROSITE" id="PS51900"/>
    </source>
</evidence>
<dbReference type="Proteomes" id="UP000261828">
    <property type="component" value="Unassembled WGS sequence"/>
</dbReference>
<dbReference type="SUPFAM" id="SSF56349">
    <property type="entry name" value="DNA breaking-rejoining enzymes"/>
    <property type="match status" value="1"/>
</dbReference>
<name>A0A371JVW5_9FLAO</name>
<protein>
    <submittedName>
        <fullName evidence="8">Recombinase</fullName>
    </submittedName>
</protein>
<dbReference type="PANTHER" id="PTHR30349">
    <property type="entry name" value="PHAGE INTEGRASE-RELATED"/>
    <property type="match status" value="1"/>
</dbReference>
<evidence type="ECO:0000256" key="5">
    <source>
        <dbReference type="PROSITE-ProRule" id="PRU01248"/>
    </source>
</evidence>
<proteinExistence type="inferred from homology"/>
<keyword evidence="3 5" id="KW-0238">DNA-binding</keyword>
<dbReference type="PROSITE" id="PS51898">
    <property type="entry name" value="TYR_RECOMBINASE"/>
    <property type="match status" value="1"/>
</dbReference>
<keyword evidence="4" id="KW-0233">DNA recombination</keyword>
<dbReference type="Gene3D" id="1.10.150.130">
    <property type="match status" value="1"/>
</dbReference>
<dbReference type="Pfam" id="PF13102">
    <property type="entry name" value="Phage_int_SAM_5"/>
    <property type="match status" value="1"/>
</dbReference>
<dbReference type="GO" id="GO:0015074">
    <property type="term" value="P:DNA integration"/>
    <property type="evidence" value="ECO:0007669"/>
    <property type="project" value="UniProtKB-KW"/>
</dbReference>
<sequence>MATVKIVLRKNYQKKDGTFPIALRITKDRKSKFLFTGEYILEKDWDQTKGLAKKSHPNSSRLNNMLLKKITEAHDMALEIESSEKKQSVATITKKIVGEDKYDFFKVSEVFLANLLKRKKFNQQYNQEKRLEIFKTYLGRKELSFTDLDVTLLKRFEAYLLYERKVAPRTAINYLMLIRTIYNFARKEYHVDDRNYPFGKGKIQIKFPESEKIGLNKEEVQLLETADNLTKAQLHAVYVWLTSFYFAGVRVADVIKLKWSDFKDNRLYYRMGKNRKLVSLVVPDKTKEILKYFEAQKRGKDDLVFPFLKGTNLKDDKRVATRVKTVTRNLNRRLQIVGEKLGIEKKLSMHIARHSFGNISGDKIPIQMLQKLYRHSSITTTVNYQSNFMHKETDDALEKVVNF</sequence>
<evidence type="ECO:0000256" key="2">
    <source>
        <dbReference type="ARBA" id="ARBA00022908"/>
    </source>
</evidence>
<evidence type="ECO:0000259" key="6">
    <source>
        <dbReference type="PROSITE" id="PS51898"/>
    </source>
</evidence>
<evidence type="ECO:0000313" key="8">
    <source>
        <dbReference type="EMBL" id="RDY61930.1"/>
    </source>
</evidence>
<keyword evidence="9" id="KW-1185">Reference proteome</keyword>
<accession>A0A371JVW5</accession>
<dbReference type="InterPro" id="IPR025269">
    <property type="entry name" value="SAM-like_dom"/>
</dbReference>
<dbReference type="PANTHER" id="PTHR30349:SF64">
    <property type="entry name" value="PROPHAGE INTEGRASE INTD-RELATED"/>
    <property type="match status" value="1"/>
</dbReference>
<keyword evidence="2" id="KW-0229">DNA integration</keyword>
<gene>
    <name evidence="8" type="ORF">DX873_07245</name>
</gene>
<feature type="domain" description="Tyr recombinase" evidence="6">
    <location>
        <begin position="210"/>
        <end position="402"/>
    </location>
</feature>